<protein>
    <submittedName>
        <fullName evidence="1">Uncharacterized protein</fullName>
    </submittedName>
</protein>
<dbReference type="Proteomes" id="UP000024635">
    <property type="component" value="Unassembled WGS sequence"/>
</dbReference>
<name>A0A016VEM0_9BILA</name>
<proteinExistence type="predicted"/>
<gene>
    <name evidence="1" type="primary">Acey_s0011.g1437</name>
    <name evidence="1" type="ORF">Y032_0011g1437</name>
</gene>
<evidence type="ECO:0000313" key="2">
    <source>
        <dbReference type="Proteomes" id="UP000024635"/>
    </source>
</evidence>
<accession>A0A016VEM0</accession>
<dbReference type="AlphaFoldDB" id="A0A016VEM0"/>
<keyword evidence="2" id="KW-1185">Reference proteome</keyword>
<dbReference type="EMBL" id="JARK01001347">
    <property type="protein sequence ID" value="EYC25875.1"/>
    <property type="molecule type" value="Genomic_DNA"/>
</dbReference>
<organism evidence="1 2">
    <name type="scientific">Ancylostoma ceylanicum</name>
    <dbReference type="NCBI Taxonomy" id="53326"/>
    <lineage>
        <taxon>Eukaryota</taxon>
        <taxon>Metazoa</taxon>
        <taxon>Ecdysozoa</taxon>
        <taxon>Nematoda</taxon>
        <taxon>Chromadorea</taxon>
        <taxon>Rhabditida</taxon>
        <taxon>Rhabditina</taxon>
        <taxon>Rhabditomorpha</taxon>
        <taxon>Strongyloidea</taxon>
        <taxon>Ancylostomatidae</taxon>
        <taxon>Ancylostomatinae</taxon>
        <taxon>Ancylostoma</taxon>
    </lineage>
</organism>
<comment type="caution">
    <text evidence="1">The sequence shown here is derived from an EMBL/GenBank/DDBJ whole genome shotgun (WGS) entry which is preliminary data.</text>
</comment>
<reference evidence="2" key="1">
    <citation type="journal article" date="2015" name="Nat. Genet.">
        <title>The genome and transcriptome of the zoonotic hookworm Ancylostoma ceylanicum identify infection-specific gene families.</title>
        <authorList>
            <person name="Schwarz E.M."/>
            <person name="Hu Y."/>
            <person name="Antoshechkin I."/>
            <person name="Miller M.M."/>
            <person name="Sternberg P.W."/>
            <person name="Aroian R.V."/>
        </authorList>
    </citation>
    <scope>NUCLEOTIDE SEQUENCE</scope>
    <source>
        <strain evidence="2">HY135</strain>
    </source>
</reference>
<evidence type="ECO:0000313" key="1">
    <source>
        <dbReference type="EMBL" id="EYC25875.1"/>
    </source>
</evidence>
<sequence>MDNRLSKNGTKASKLFICMINILLTPSRFRLINSRGGGELIFDSRTIRVYRFLSAGCSSLARILKYRSWRSFQHCSQAAKWSRIEVAISVVNATFAGI</sequence>